<gene>
    <name evidence="1" type="ORF">DAPPPG215_18495</name>
</gene>
<organism evidence="1 2">
    <name type="scientific">Pseudomonas syringae pv. tomato</name>
    <dbReference type="NCBI Taxonomy" id="323"/>
    <lineage>
        <taxon>Bacteria</taxon>
        <taxon>Pseudomonadati</taxon>
        <taxon>Pseudomonadota</taxon>
        <taxon>Gammaproteobacteria</taxon>
        <taxon>Pseudomonadales</taxon>
        <taxon>Pseudomonadaceae</taxon>
        <taxon>Pseudomonas</taxon>
    </lineage>
</organism>
<evidence type="ECO:0000313" key="1">
    <source>
        <dbReference type="EMBL" id="CAI8910128.1"/>
    </source>
</evidence>
<dbReference type="AlphaFoldDB" id="A0AAP6MFX4"/>
<accession>A0AAP6MFX4</accession>
<dbReference type="InterPro" id="IPR038146">
    <property type="entry name" value="933W_put_Xis_sf"/>
</dbReference>
<name>A0AAP6MFX4_PSEUB</name>
<proteinExistence type="predicted"/>
<evidence type="ECO:0000313" key="2">
    <source>
        <dbReference type="Proteomes" id="UP001177000"/>
    </source>
</evidence>
<dbReference type="RefSeq" id="WP_003343183.1">
    <property type="nucleotide sequence ID" value="NZ_CP019871.1"/>
</dbReference>
<dbReference type="GO" id="GO:0003677">
    <property type="term" value="F:DNA binding"/>
    <property type="evidence" value="ECO:0007669"/>
    <property type="project" value="UniProtKB-KW"/>
</dbReference>
<dbReference type="Gene3D" id="1.10.1660.60">
    <property type="entry name" value="Putative excisionased domain DUF1233"/>
    <property type="match status" value="1"/>
</dbReference>
<sequence length="71" mass="8366">MAALQKAEYQLHPGAWFRGEVLQVIFGISSEAARKYRSRGQWLEGKHWRWDPANCIVYNRKNIEAWMEGKT</sequence>
<dbReference type="EMBL" id="OX458335">
    <property type="protein sequence ID" value="CAI8910128.1"/>
    <property type="molecule type" value="Genomic_DNA"/>
</dbReference>
<protein>
    <submittedName>
        <fullName evidence="1">DNA-binding protein</fullName>
    </submittedName>
</protein>
<dbReference type="Proteomes" id="UP001177000">
    <property type="component" value="Chromosome"/>
</dbReference>
<keyword evidence="1" id="KW-0238">DNA-binding</keyword>
<reference evidence="1" key="1">
    <citation type="submission" date="2023-03" db="EMBL/GenBank/DDBJ databases">
        <authorList>
            <person name="Pothier F. J."/>
        </authorList>
    </citation>
    <scope>NUCLEOTIDE SEQUENCE</scope>
    <source>
        <strain evidence="1">DAPP-PG 215</strain>
    </source>
</reference>